<dbReference type="SUPFAM" id="SSF56601">
    <property type="entry name" value="beta-lactamase/transpeptidase-like"/>
    <property type="match status" value="1"/>
</dbReference>
<feature type="compositionally biased region" description="Low complexity" evidence="4">
    <location>
        <begin position="321"/>
        <end position="343"/>
    </location>
</feature>
<dbReference type="EMBL" id="BLYL01000005">
    <property type="protein sequence ID" value="GFO94181.1"/>
    <property type="molecule type" value="Genomic_DNA"/>
</dbReference>
<dbReference type="Proteomes" id="UP000660047">
    <property type="component" value="Unassembled WGS sequence"/>
</dbReference>
<accession>A0AAI9K6A0</accession>
<dbReference type="InterPro" id="IPR050515">
    <property type="entry name" value="Beta-lactam/transpept"/>
</dbReference>
<evidence type="ECO:0008006" key="9">
    <source>
        <dbReference type="Google" id="ProtNLM"/>
    </source>
</evidence>
<dbReference type="Pfam" id="PF00905">
    <property type="entry name" value="Transpeptidase"/>
    <property type="match status" value="1"/>
</dbReference>
<evidence type="ECO:0000256" key="3">
    <source>
        <dbReference type="ARBA" id="ARBA00023136"/>
    </source>
</evidence>
<evidence type="ECO:0000256" key="2">
    <source>
        <dbReference type="ARBA" id="ARBA00007171"/>
    </source>
</evidence>
<evidence type="ECO:0000313" key="7">
    <source>
        <dbReference type="EMBL" id="GFO94181.1"/>
    </source>
</evidence>
<evidence type="ECO:0000313" key="8">
    <source>
        <dbReference type="Proteomes" id="UP000660047"/>
    </source>
</evidence>
<dbReference type="InterPro" id="IPR001460">
    <property type="entry name" value="PCN-bd_Tpept"/>
</dbReference>
<evidence type="ECO:0000256" key="1">
    <source>
        <dbReference type="ARBA" id="ARBA00004370"/>
    </source>
</evidence>
<protein>
    <recommendedName>
        <fullName evidence="9">Penicillin-binding protein 2</fullName>
    </recommendedName>
</protein>
<dbReference type="SUPFAM" id="SSF56519">
    <property type="entry name" value="Penicillin binding protein dimerisation domain"/>
    <property type="match status" value="1"/>
</dbReference>
<feature type="domain" description="Penicillin-binding protein transpeptidase" evidence="5">
    <location>
        <begin position="369"/>
        <end position="657"/>
    </location>
</feature>
<gene>
    <name evidence="7" type="ORF">COEU31_12270</name>
</gene>
<comment type="subcellular location">
    <subcellularLocation>
        <location evidence="1">Membrane</location>
    </subcellularLocation>
</comment>
<dbReference type="InterPro" id="IPR005311">
    <property type="entry name" value="PBP_dimer"/>
</dbReference>
<sequence>MSKRSKLFLKGMRRKTKIAYLLVVGVLVALTIRVVYINVANGKEYSEAVVLQMDYNSTDIPYERGEILDRNGNVLANSEKTYSLILEPVNILITEKGKAATRAAVLEYFDVSGDDFDKHIANEDSYYEVVLKDLPYTKVKAFEDYCKTDEGADVIGVRFETVYKRNYPNGSLACHLLGYTASGNVGQGGIEGYYNDYLNGVDGKTYRYMSGSGGVDSETVAAQNGETVVSTIDMNIQKIIEDNITEYMQNTGAKQIGIIAMDPNNGEILGMASSRTYDPNDPMNTQALRNMTVTVTQEVEIEGADENADSLISVESAKKNTTATTESSEDGTTTESSTEATTEQKNVKTEEVEYDFSKMSDEEFQSTIDGFTSDQLYEALNYVWQNYCISDVFEPGSTYKAFTIAGAMEDGVISDGDEFLCDGSQVVVEGESPIYCSYRAGHGMVDVKRALAVSCNDALMQIADKEGPETFDKYQMIFNIGSKTGIDLEGETTGIKYDVENLNPTELATSSFGQGVTTSMIQMAAGFCSVINGGNYYVPHVVKRLLDSDGNVVENMDPVLVRKTISKEVSDYMKTYLQAVVEEGTGYAAGIEGYTIGGKTGTAEKLPRGNGKYVLSFIGFTPVENPQIMLYVVVDEPHVEDQSGSGAGAKLFNQVMQDLLPYLNVYSTNGDDVAYDGTEEPLSSAFDTDTETADTEAATEDAAAEDTSAEDTSAEDTSTDDTSADDTSYDDTADDSYTADDTWEDDSGTGDGTDTWSGDEDYSGE</sequence>
<dbReference type="Pfam" id="PF03717">
    <property type="entry name" value="PBP_dimer"/>
    <property type="match status" value="1"/>
</dbReference>
<keyword evidence="3" id="KW-0472">Membrane</keyword>
<dbReference type="RefSeq" id="WP_022217209.1">
    <property type="nucleotide sequence ID" value="NZ_BLYL01000005.1"/>
</dbReference>
<feature type="domain" description="Penicillin-binding protein dimerisation" evidence="6">
    <location>
        <begin position="60"/>
        <end position="213"/>
    </location>
</feature>
<feature type="region of interest" description="Disordered" evidence="4">
    <location>
        <begin position="304"/>
        <end position="349"/>
    </location>
</feature>
<name>A0AAI9K6A0_9FIRM</name>
<organism evidence="7 8">
    <name type="scientific">Coprococcus eutactus</name>
    <dbReference type="NCBI Taxonomy" id="33043"/>
    <lineage>
        <taxon>Bacteria</taxon>
        <taxon>Bacillati</taxon>
        <taxon>Bacillota</taxon>
        <taxon>Clostridia</taxon>
        <taxon>Lachnospirales</taxon>
        <taxon>Lachnospiraceae</taxon>
        <taxon>Coprococcus</taxon>
    </lineage>
</organism>
<dbReference type="Gene3D" id="3.40.710.10">
    <property type="entry name" value="DD-peptidase/beta-lactamase superfamily"/>
    <property type="match status" value="1"/>
</dbReference>
<dbReference type="GO" id="GO:0071555">
    <property type="term" value="P:cell wall organization"/>
    <property type="evidence" value="ECO:0007669"/>
    <property type="project" value="TreeGrafter"/>
</dbReference>
<dbReference type="AlphaFoldDB" id="A0AAI9K6A0"/>
<dbReference type="Gene3D" id="3.90.1310.10">
    <property type="entry name" value="Penicillin-binding protein 2a (Domain 2)"/>
    <property type="match status" value="1"/>
</dbReference>
<feature type="region of interest" description="Disordered" evidence="4">
    <location>
        <begin position="674"/>
        <end position="765"/>
    </location>
</feature>
<feature type="compositionally biased region" description="Acidic residues" evidence="4">
    <location>
        <begin position="688"/>
        <end position="748"/>
    </location>
</feature>
<reference evidence="7" key="1">
    <citation type="submission" date="2020-06" db="EMBL/GenBank/DDBJ databases">
        <title>Characterization of fructooligosaccharide metabolism and fructooligosaccharide-degrading enzymes in human commensal butyrate producers.</title>
        <authorList>
            <person name="Tanno H."/>
            <person name="Fujii T."/>
            <person name="Hirano K."/>
            <person name="Maeno S."/>
            <person name="Tonozuka T."/>
            <person name="Sakamoto M."/>
            <person name="Ohkuma M."/>
            <person name="Tochio T."/>
            <person name="Endo A."/>
        </authorList>
    </citation>
    <scope>NUCLEOTIDE SEQUENCE</scope>
    <source>
        <strain evidence="7">JCM 31265</strain>
    </source>
</reference>
<dbReference type="GO" id="GO:0008658">
    <property type="term" value="F:penicillin binding"/>
    <property type="evidence" value="ECO:0007669"/>
    <property type="project" value="InterPro"/>
</dbReference>
<evidence type="ECO:0000259" key="5">
    <source>
        <dbReference type="Pfam" id="PF00905"/>
    </source>
</evidence>
<evidence type="ECO:0000259" key="6">
    <source>
        <dbReference type="Pfam" id="PF03717"/>
    </source>
</evidence>
<dbReference type="GO" id="GO:0005886">
    <property type="term" value="C:plasma membrane"/>
    <property type="evidence" value="ECO:0007669"/>
    <property type="project" value="TreeGrafter"/>
</dbReference>
<comment type="caution">
    <text evidence="7">The sequence shown here is derived from an EMBL/GenBank/DDBJ whole genome shotgun (WGS) entry which is preliminary data.</text>
</comment>
<proteinExistence type="inferred from homology"/>
<dbReference type="PANTHER" id="PTHR30627">
    <property type="entry name" value="PEPTIDOGLYCAN D,D-TRANSPEPTIDASE"/>
    <property type="match status" value="1"/>
</dbReference>
<comment type="similarity">
    <text evidence="2">Belongs to the transpeptidase family.</text>
</comment>
<dbReference type="InterPro" id="IPR036138">
    <property type="entry name" value="PBP_dimer_sf"/>
</dbReference>
<evidence type="ECO:0000256" key="4">
    <source>
        <dbReference type="SAM" id="MobiDB-lite"/>
    </source>
</evidence>
<dbReference type="InterPro" id="IPR012338">
    <property type="entry name" value="Beta-lactam/transpept-like"/>
</dbReference>